<evidence type="ECO:0000313" key="1">
    <source>
        <dbReference type="EMBL" id="ETJ44158.1"/>
    </source>
</evidence>
<proteinExistence type="predicted"/>
<reference evidence="1" key="1">
    <citation type="submission" date="2013-12" db="EMBL/GenBank/DDBJ databases">
        <title>A Varibaculum cambriense genome reconstructed from a premature infant gut community with otherwise low bacterial novelty that shifts toward anaerobic metabolism during the third week of life.</title>
        <authorList>
            <person name="Brown C.T."/>
            <person name="Sharon I."/>
            <person name="Thomas B.C."/>
            <person name="Castelle C.J."/>
            <person name="Morowitz M.J."/>
            <person name="Banfield J.F."/>
        </authorList>
    </citation>
    <scope>NUCLEOTIDE SEQUENCE</scope>
</reference>
<comment type="caution">
    <text evidence="1">The sequence shown here is derived from an EMBL/GenBank/DDBJ whole genome shotgun (WGS) entry which is preliminary data.</text>
</comment>
<accession>W1YNJ7</accession>
<dbReference type="Gene3D" id="6.20.50.100">
    <property type="match status" value="1"/>
</dbReference>
<gene>
    <name evidence="1" type="ORF">Q604_UNBC01815G0001</name>
</gene>
<name>W1YNJ7_9ZZZZ</name>
<organism evidence="1">
    <name type="scientific">human gut metagenome</name>
    <dbReference type="NCBI Taxonomy" id="408170"/>
    <lineage>
        <taxon>unclassified sequences</taxon>
        <taxon>metagenomes</taxon>
        <taxon>organismal metagenomes</taxon>
    </lineage>
</organism>
<sequence length="112" mass="11250">WKVTTNTGATTEVTGGDTVDFINGDNIAITNTGRNITIGTAKTVSFDKVTVGGITIDKTDGINAGGKEIKGIADATAADSAVSKGQMDTAIANAQTTATSTEKVVAKTLTGD</sequence>
<dbReference type="AlphaFoldDB" id="W1YNJ7"/>
<feature type="non-terminal residue" evidence="1">
    <location>
        <position position="112"/>
    </location>
</feature>
<protein>
    <submittedName>
        <fullName evidence="1">Hep/Hag repeat protein</fullName>
    </submittedName>
</protein>
<feature type="non-terminal residue" evidence="1">
    <location>
        <position position="1"/>
    </location>
</feature>
<dbReference type="EMBL" id="AZMM01001815">
    <property type="protein sequence ID" value="ETJ44158.1"/>
    <property type="molecule type" value="Genomic_DNA"/>
</dbReference>